<accession>A0ABQ2K904</accession>
<comment type="caution">
    <text evidence="1">The sequence shown here is derived from an EMBL/GenBank/DDBJ whole genome shotgun (WGS) entry which is preliminary data.</text>
</comment>
<dbReference type="Pfam" id="PF11066">
    <property type="entry name" value="DUF2867"/>
    <property type="match status" value="1"/>
</dbReference>
<proteinExistence type="predicted"/>
<dbReference type="EMBL" id="BMNE01000002">
    <property type="protein sequence ID" value="GGN72608.1"/>
    <property type="molecule type" value="Genomic_DNA"/>
</dbReference>
<dbReference type="RefSeq" id="WP_189025234.1">
    <property type="nucleotide sequence ID" value="NZ_BMNE01000002.1"/>
</dbReference>
<evidence type="ECO:0000313" key="2">
    <source>
        <dbReference type="Proteomes" id="UP000658127"/>
    </source>
</evidence>
<dbReference type="InterPro" id="IPR021295">
    <property type="entry name" value="DUF2867"/>
</dbReference>
<name>A0ABQ2K904_9NOCA</name>
<protein>
    <recommendedName>
        <fullName evidence="3">DUF2867 domain-containing protein</fullName>
    </recommendedName>
</protein>
<evidence type="ECO:0008006" key="3">
    <source>
        <dbReference type="Google" id="ProtNLM"/>
    </source>
</evidence>
<dbReference type="Proteomes" id="UP000658127">
    <property type="component" value="Unassembled WGS sequence"/>
</dbReference>
<sequence length="122" mass="13197">MPIVSAPLATAAIADPDYADAYSVDVPPGAGTDPAAWTRAIFGGNAFPEQAVSDTEHLTGRAMPMLDFVASVRVVDGRATLTTLVRYRNPLGRLYFTFVRPVHRLLVPRMVARAGRRMRDAG</sequence>
<organism evidence="1 2">
    <name type="scientific">Nocardia rhizosphaerihabitans</name>
    <dbReference type="NCBI Taxonomy" id="1691570"/>
    <lineage>
        <taxon>Bacteria</taxon>
        <taxon>Bacillati</taxon>
        <taxon>Actinomycetota</taxon>
        <taxon>Actinomycetes</taxon>
        <taxon>Mycobacteriales</taxon>
        <taxon>Nocardiaceae</taxon>
        <taxon>Nocardia</taxon>
    </lineage>
</organism>
<evidence type="ECO:0000313" key="1">
    <source>
        <dbReference type="EMBL" id="GGN72608.1"/>
    </source>
</evidence>
<reference evidence="2" key="1">
    <citation type="journal article" date="2019" name="Int. J. Syst. Evol. Microbiol.">
        <title>The Global Catalogue of Microorganisms (GCM) 10K type strain sequencing project: providing services to taxonomists for standard genome sequencing and annotation.</title>
        <authorList>
            <consortium name="The Broad Institute Genomics Platform"/>
            <consortium name="The Broad Institute Genome Sequencing Center for Infectious Disease"/>
            <person name="Wu L."/>
            <person name="Ma J."/>
        </authorList>
    </citation>
    <scope>NUCLEOTIDE SEQUENCE [LARGE SCALE GENOMIC DNA]</scope>
    <source>
        <strain evidence="2">CGMCC 4.7329</strain>
    </source>
</reference>
<keyword evidence="2" id="KW-1185">Reference proteome</keyword>
<gene>
    <name evidence="1" type="ORF">GCM10011610_14000</name>
</gene>